<gene>
    <name evidence="2" type="ORF">EJ03DRAFT_52305</name>
</gene>
<feature type="region of interest" description="Disordered" evidence="1">
    <location>
        <begin position="259"/>
        <end position="313"/>
    </location>
</feature>
<feature type="region of interest" description="Disordered" evidence="1">
    <location>
        <begin position="333"/>
        <end position="475"/>
    </location>
</feature>
<dbReference type="AlphaFoldDB" id="A0A6G1LDR6"/>
<evidence type="ECO:0000313" key="3">
    <source>
        <dbReference type="Proteomes" id="UP000799436"/>
    </source>
</evidence>
<evidence type="ECO:0000313" key="2">
    <source>
        <dbReference type="EMBL" id="KAF2771005.1"/>
    </source>
</evidence>
<feature type="compositionally biased region" description="Polar residues" evidence="1">
    <location>
        <begin position="106"/>
        <end position="130"/>
    </location>
</feature>
<feature type="region of interest" description="Disordered" evidence="1">
    <location>
        <begin position="1"/>
        <end position="232"/>
    </location>
</feature>
<dbReference type="OrthoDB" id="6513042at2759"/>
<keyword evidence="3" id="KW-1185">Reference proteome</keyword>
<feature type="compositionally biased region" description="Basic and acidic residues" evidence="1">
    <location>
        <begin position="157"/>
        <end position="173"/>
    </location>
</feature>
<dbReference type="EMBL" id="ML995822">
    <property type="protein sequence ID" value="KAF2771005.1"/>
    <property type="molecule type" value="Genomic_DNA"/>
</dbReference>
<dbReference type="Proteomes" id="UP000799436">
    <property type="component" value="Unassembled WGS sequence"/>
</dbReference>
<feature type="compositionally biased region" description="Polar residues" evidence="1">
    <location>
        <begin position="357"/>
        <end position="379"/>
    </location>
</feature>
<accession>A0A6G1LDR6</accession>
<organism evidence="2 3">
    <name type="scientific">Teratosphaeria nubilosa</name>
    <dbReference type="NCBI Taxonomy" id="161662"/>
    <lineage>
        <taxon>Eukaryota</taxon>
        <taxon>Fungi</taxon>
        <taxon>Dikarya</taxon>
        <taxon>Ascomycota</taxon>
        <taxon>Pezizomycotina</taxon>
        <taxon>Dothideomycetes</taxon>
        <taxon>Dothideomycetidae</taxon>
        <taxon>Mycosphaerellales</taxon>
        <taxon>Teratosphaeriaceae</taxon>
        <taxon>Teratosphaeria</taxon>
    </lineage>
</organism>
<feature type="compositionally biased region" description="Polar residues" evidence="1">
    <location>
        <begin position="25"/>
        <end position="39"/>
    </location>
</feature>
<protein>
    <submittedName>
        <fullName evidence="2">Uncharacterized protein</fullName>
    </submittedName>
</protein>
<proteinExistence type="predicted"/>
<name>A0A6G1LDR6_9PEZI</name>
<reference evidence="2" key="1">
    <citation type="journal article" date="2020" name="Stud. Mycol.">
        <title>101 Dothideomycetes genomes: a test case for predicting lifestyles and emergence of pathogens.</title>
        <authorList>
            <person name="Haridas S."/>
            <person name="Albert R."/>
            <person name="Binder M."/>
            <person name="Bloem J."/>
            <person name="Labutti K."/>
            <person name="Salamov A."/>
            <person name="Andreopoulos B."/>
            <person name="Baker S."/>
            <person name="Barry K."/>
            <person name="Bills G."/>
            <person name="Bluhm B."/>
            <person name="Cannon C."/>
            <person name="Castanera R."/>
            <person name="Culley D."/>
            <person name="Daum C."/>
            <person name="Ezra D."/>
            <person name="Gonzalez J."/>
            <person name="Henrissat B."/>
            <person name="Kuo A."/>
            <person name="Liang C."/>
            <person name="Lipzen A."/>
            <person name="Lutzoni F."/>
            <person name="Magnuson J."/>
            <person name="Mondo S."/>
            <person name="Nolan M."/>
            <person name="Ohm R."/>
            <person name="Pangilinan J."/>
            <person name="Park H.-J."/>
            <person name="Ramirez L."/>
            <person name="Alfaro M."/>
            <person name="Sun H."/>
            <person name="Tritt A."/>
            <person name="Yoshinaga Y."/>
            <person name="Zwiers L.-H."/>
            <person name="Turgeon B."/>
            <person name="Goodwin S."/>
            <person name="Spatafora J."/>
            <person name="Crous P."/>
            <person name="Grigoriev I."/>
        </authorList>
    </citation>
    <scope>NUCLEOTIDE SEQUENCE</scope>
    <source>
        <strain evidence="2">CBS 116005</strain>
    </source>
</reference>
<sequence>MATRTKGFSEQDHTAKAKPPYWRRPNTNPPALTEQNPNVSAPKPPIPATSQAKSKLKAFQFVAGQPKARQSGVEQEAAKPNDGQEVGVGEQNKQTEMGGIALTTGVGPSSAVQRPTTSSEPITNDSNKTPQLPHAKSFPCTPGARLSLDDLIGNFDENAKTELPKEVSPEEHVGWIPNSSSTLLTPNRKRKRRAWSSSPPTTSSQRQEASAFFAGNATQSDKKTPEADPTASLWKSYGVGKESAEGLKISNLDLFQASPRPLETPAKGTAFRRWASTGNDWPSSRGKRRRTETKTNFGVWREEGQQGVSGGKSKIAGMVERIQETLATQKLAQAVPKAAGRPEGPSSSSPLPAVGSESFNNGDSTTTSQNKQVSEQTRLVEQIEPHCAQPIPKPRPAAQTCSNDSDRTLSEDEQPTVQTLDVVPPATLHLQSKAPLPAYRRPAMKRLPSGSGRQYPRKPSPPPPTKPTVSAQNDDLEEFGDAFDMSVEDLDEIVSQKPLDPRVLPEVPQQVNAPPLAQQHAPALRPPQQAILIDDDDDDEFGGGDLDEDLMVEAEVSATQAHRASQTSFRACIRNR</sequence>
<evidence type="ECO:0000256" key="1">
    <source>
        <dbReference type="SAM" id="MobiDB-lite"/>
    </source>
</evidence>